<dbReference type="GO" id="GO:0005634">
    <property type="term" value="C:nucleus"/>
    <property type="evidence" value="ECO:0007669"/>
    <property type="project" value="TreeGrafter"/>
</dbReference>
<dbReference type="InterPro" id="IPR013272">
    <property type="entry name" value="Vps72/YL1_C"/>
</dbReference>
<dbReference type="InterPro" id="IPR046757">
    <property type="entry name" value="YL1_N"/>
</dbReference>
<evidence type="ECO:0000256" key="1">
    <source>
        <dbReference type="ARBA" id="ARBA00006832"/>
    </source>
</evidence>
<dbReference type="Pfam" id="PF08265">
    <property type="entry name" value="YL1_C"/>
    <property type="match status" value="1"/>
</dbReference>
<accession>A0AAE9W8I6</accession>
<dbReference type="GeneID" id="80874907"/>
<feature type="domain" description="Vps72/YL1 C-terminal" evidence="3">
    <location>
        <begin position="272"/>
        <end position="301"/>
    </location>
</feature>
<feature type="compositionally biased region" description="Acidic residues" evidence="2">
    <location>
        <begin position="60"/>
        <end position="75"/>
    </location>
</feature>
<reference evidence="4 5" key="1">
    <citation type="journal article" date="2023" name="G3 (Bethesda)">
        <title>A high-quality reference genome for the fission yeast Schizosaccharomyces osmophilus.</title>
        <authorList>
            <person name="Jia G.S."/>
            <person name="Zhang W.C."/>
            <person name="Liang Y."/>
            <person name="Liu X.H."/>
            <person name="Rhind N."/>
            <person name="Pidoux A."/>
            <person name="Brysch-Herzberg M."/>
            <person name="Du L.L."/>
        </authorList>
    </citation>
    <scope>NUCLEOTIDE SEQUENCE [LARGE SCALE GENOMIC DNA]</scope>
    <source>
        <strain evidence="4 5">CBS 15793</strain>
    </source>
</reference>
<dbReference type="Pfam" id="PF05764">
    <property type="entry name" value="YL1"/>
    <property type="match status" value="1"/>
</dbReference>
<dbReference type="EMBL" id="CP115611">
    <property type="protein sequence ID" value="WBW70812.1"/>
    <property type="molecule type" value="Genomic_DNA"/>
</dbReference>
<evidence type="ECO:0000259" key="3">
    <source>
        <dbReference type="SMART" id="SM00993"/>
    </source>
</evidence>
<keyword evidence="5" id="KW-1185">Reference proteome</keyword>
<dbReference type="SMART" id="SM00993">
    <property type="entry name" value="YL1_C"/>
    <property type="match status" value="1"/>
</dbReference>
<evidence type="ECO:0000313" key="4">
    <source>
        <dbReference type="EMBL" id="WBW70812.1"/>
    </source>
</evidence>
<feature type="compositionally biased region" description="Basic and acidic residues" evidence="2">
    <location>
        <begin position="81"/>
        <end position="95"/>
    </location>
</feature>
<dbReference type="KEGG" id="som:SOMG_01425"/>
<proteinExistence type="inferred from homology"/>
<evidence type="ECO:0000313" key="5">
    <source>
        <dbReference type="Proteomes" id="UP001212411"/>
    </source>
</evidence>
<dbReference type="AlphaFoldDB" id="A0AAE9W8I6"/>
<protein>
    <submittedName>
        <fullName evidence="4">Swr1 complex subunit Swc2</fullName>
    </submittedName>
</protein>
<gene>
    <name evidence="4" type="primary">swc2</name>
    <name evidence="4" type="ORF">SOMG_01425</name>
</gene>
<organism evidence="4 5">
    <name type="scientific">Schizosaccharomyces osmophilus</name>
    <dbReference type="NCBI Taxonomy" id="2545709"/>
    <lineage>
        <taxon>Eukaryota</taxon>
        <taxon>Fungi</taxon>
        <taxon>Dikarya</taxon>
        <taxon>Ascomycota</taxon>
        <taxon>Taphrinomycotina</taxon>
        <taxon>Schizosaccharomycetes</taxon>
        <taxon>Schizosaccharomycetales</taxon>
        <taxon>Schizosaccharomycetaceae</taxon>
        <taxon>Schizosaccharomyces</taxon>
    </lineage>
</organism>
<feature type="compositionally biased region" description="Polar residues" evidence="2">
    <location>
        <begin position="100"/>
        <end position="111"/>
    </location>
</feature>
<evidence type="ECO:0000256" key="2">
    <source>
        <dbReference type="SAM" id="MobiDB-lite"/>
    </source>
</evidence>
<feature type="region of interest" description="Disordered" evidence="2">
    <location>
        <begin position="1"/>
        <end position="165"/>
    </location>
</feature>
<dbReference type="PANTHER" id="PTHR13275">
    <property type="entry name" value="YL-1 PROTEIN TRANSCRIPTION FACTOR-LIKE 1"/>
    <property type="match status" value="1"/>
</dbReference>
<feature type="compositionally biased region" description="Basic and acidic residues" evidence="2">
    <location>
        <begin position="20"/>
        <end position="34"/>
    </location>
</feature>
<sequence length="319" mass="36898">MSEHESLVAGRSRRANAGNKLRDLLEKEHIRASGEEGELEKEDEEYSFEREVDVERDIDISSEDSESEEGEEEQQVELAETEEKLLRQEEKSEKRRLQKSRITNLQKSLGTPKTKMPEKSEPGLVKKTYKKQKLDSSSRRTSSRMHTIRMTQSTEHRLQEARPRRKYTVHAGGDRTKFGLTQQQRLAEAAKTEAFNIGSLRNYVNYEEQRKLRLRRSAAKHRRLQGPILKYITKTEASESQKKVGNYYVAPLEHPLSQGPVETPILPENVLEECAISGQRAIYMDPLTRLPFANAAAFQELRDVYHQKYAWSALLNTFH</sequence>
<dbReference type="RefSeq" id="XP_056035055.1">
    <property type="nucleotide sequence ID" value="XM_056180218.1"/>
</dbReference>
<name>A0AAE9W8I6_9SCHI</name>
<comment type="similarity">
    <text evidence="1">Belongs to the VPS72/YL1 family.</text>
</comment>
<dbReference type="Proteomes" id="UP001212411">
    <property type="component" value="Chromosome 1"/>
</dbReference>
<dbReference type="PANTHER" id="PTHR13275:SF4">
    <property type="entry name" value="VACUOLAR PROTEIN SORTING-ASSOCIATED PROTEIN 72 HOMOLOG"/>
    <property type="match status" value="1"/>
</dbReference>
<feature type="compositionally biased region" description="Acidic residues" evidence="2">
    <location>
        <begin position="35"/>
        <end position="46"/>
    </location>
</feature>
<feature type="compositionally biased region" description="Basic and acidic residues" evidence="2">
    <location>
        <begin position="47"/>
        <end position="59"/>
    </location>
</feature>